<proteinExistence type="predicted"/>
<evidence type="ECO:0000313" key="1">
    <source>
        <dbReference type="EMBL" id="GAA3264923.1"/>
    </source>
</evidence>
<dbReference type="Pfam" id="PF00702">
    <property type="entry name" value="Hydrolase"/>
    <property type="match status" value="1"/>
</dbReference>
<reference evidence="2" key="1">
    <citation type="journal article" date="2019" name="Int. J. Syst. Evol. Microbiol.">
        <title>The Global Catalogue of Microorganisms (GCM) 10K type strain sequencing project: providing services to taxonomists for standard genome sequencing and annotation.</title>
        <authorList>
            <consortium name="The Broad Institute Genomics Platform"/>
            <consortium name="The Broad Institute Genome Sequencing Center for Infectious Disease"/>
            <person name="Wu L."/>
            <person name="Ma J."/>
        </authorList>
    </citation>
    <scope>NUCLEOTIDE SEQUENCE [LARGE SCALE GENOMIC DNA]</scope>
    <source>
        <strain evidence="2">JCM 9381</strain>
    </source>
</reference>
<dbReference type="InterPro" id="IPR006439">
    <property type="entry name" value="HAD-SF_hydro_IA"/>
</dbReference>
<organism evidence="1 2">
    <name type="scientific">Streptomyces labedae</name>
    <dbReference type="NCBI Taxonomy" id="285569"/>
    <lineage>
        <taxon>Bacteria</taxon>
        <taxon>Bacillati</taxon>
        <taxon>Actinomycetota</taxon>
        <taxon>Actinomycetes</taxon>
        <taxon>Kitasatosporales</taxon>
        <taxon>Streptomycetaceae</taxon>
        <taxon>Streptomyces</taxon>
    </lineage>
</organism>
<gene>
    <name evidence="1" type="ORF">GCM10010469_35020</name>
</gene>
<dbReference type="InterPro" id="IPR023198">
    <property type="entry name" value="PGP-like_dom2"/>
</dbReference>
<dbReference type="SUPFAM" id="SSF56784">
    <property type="entry name" value="HAD-like"/>
    <property type="match status" value="1"/>
</dbReference>
<dbReference type="SFLD" id="SFLDG01129">
    <property type="entry name" value="C1.5:_HAD__Beta-PGM__Phosphata"/>
    <property type="match status" value="1"/>
</dbReference>
<dbReference type="Proteomes" id="UP001500728">
    <property type="component" value="Unassembled WGS sequence"/>
</dbReference>
<dbReference type="EMBL" id="BAAAUW010000015">
    <property type="protein sequence ID" value="GAA3264923.1"/>
    <property type="molecule type" value="Genomic_DNA"/>
</dbReference>
<dbReference type="NCBIfam" id="TIGR01549">
    <property type="entry name" value="HAD-SF-IA-v1"/>
    <property type="match status" value="1"/>
</dbReference>
<dbReference type="PANTHER" id="PTHR47829">
    <property type="entry name" value="HYDROLASE, PUTATIVE (AFU_ORTHOLOGUE AFUA_1G12880)-RELATED"/>
    <property type="match status" value="1"/>
</dbReference>
<keyword evidence="2" id="KW-1185">Reference proteome</keyword>
<name>A0ABP6QY42_9ACTN</name>
<accession>A0ABP6QY42</accession>
<dbReference type="RefSeq" id="WP_189365292.1">
    <property type="nucleotide sequence ID" value="NZ_BAAAUW010000015.1"/>
</dbReference>
<evidence type="ECO:0000313" key="2">
    <source>
        <dbReference type="Proteomes" id="UP001500728"/>
    </source>
</evidence>
<dbReference type="InterPro" id="IPR052898">
    <property type="entry name" value="ACAD10-like"/>
</dbReference>
<keyword evidence="1" id="KW-0378">Hydrolase</keyword>
<dbReference type="PANTHER" id="PTHR47829:SF1">
    <property type="entry name" value="HAD FAMILY PHOSPHATASE"/>
    <property type="match status" value="1"/>
</dbReference>
<dbReference type="InterPro" id="IPR036412">
    <property type="entry name" value="HAD-like_sf"/>
</dbReference>
<protein>
    <submittedName>
        <fullName evidence="1">HAD-IA family hydrolase</fullName>
    </submittedName>
</protein>
<sequence length="207" mass="22557">MNERKGLILDFGGVLTTPLLASVTEFERDEGLPQGSVVRQLSSDHEILRLTEDLERGSVTQAQWNKVAALRIGVSPDNLLGRIFSRLRPAPLMYEAAAAARRQGIRVGLLSNSVGRAPWDLYADCDLDTTFDAVLISEDHGLRKPEPAIYEHMLKMLELPAAACVFVDDTPHNLPPAAALGMATVRAQEPRTTITDIQSLLGTSLTS</sequence>
<dbReference type="SFLD" id="SFLDS00003">
    <property type="entry name" value="Haloacid_Dehalogenase"/>
    <property type="match status" value="1"/>
</dbReference>
<comment type="caution">
    <text evidence="1">The sequence shown here is derived from an EMBL/GenBank/DDBJ whole genome shotgun (WGS) entry which is preliminary data.</text>
</comment>
<dbReference type="NCBIfam" id="TIGR01509">
    <property type="entry name" value="HAD-SF-IA-v3"/>
    <property type="match status" value="1"/>
</dbReference>
<dbReference type="Gene3D" id="3.40.50.1000">
    <property type="entry name" value="HAD superfamily/HAD-like"/>
    <property type="match status" value="1"/>
</dbReference>
<dbReference type="InterPro" id="IPR023214">
    <property type="entry name" value="HAD_sf"/>
</dbReference>
<dbReference type="Gene3D" id="1.10.150.240">
    <property type="entry name" value="Putative phosphatase, domain 2"/>
    <property type="match status" value="1"/>
</dbReference>
<dbReference type="GO" id="GO:0016787">
    <property type="term" value="F:hydrolase activity"/>
    <property type="evidence" value="ECO:0007669"/>
    <property type="project" value="UniProtKB-KW"/>
</dbReference>